<feature type="transmembrane region" description="Helical" evidence="1">
    <location>
        <begin position="194"/>
        <end position="216"/>
    </location>
</feature>
<dbReference type="PANTHER" id="PTHR37810:SF5">
    <property type="entry name" value="IMMUNITY PROTEIN SDPI"/>
    <property type="match status" value="1"/>
</dbReference>
<reference evidence="3" key="1">
    <citation type="journal article" date="2021" name="PeerJ">
        <title>Extensive microbial diversity within the chicken gut microbiome revealed by metagenomics and culture.</title>
        <authorList>
            <person name="Gilroy R."/>
            <person name="Ravi A."/>
            <person name="Getino M."/>
            <person name="Pursley I."/>
            <person name="Horton D.L."/>
            <person name="Alikhan N.F."/>
            <person name="Baker D."/>
            <person name="Gharbi K."/>
            <person name="Hall N."/>
            <person name="Watson M."/>
            <person name="Adriaenssens E.M."/>
            <person name="Foster-Nyarko E."/>
            <person name="Jarju S."/>
            <person name="Secka A."/>
            <person name="Antonio M."/>
            <person name="Oren A."/>
            <person name="Chaudhuri R.R."/>
            <person name="La Ragione R."/>
            <person name="Hildebrand F."/>
            <person name="Pallen M.J."/>
        </authorList>
    </citation>
    <scope>NUCLEOTIDE SEQUENCE</scope>
    <source>
        <strain evidence="3">CHK188-11489</strain>
    </source>
</reference>
<feature type="domain" description="DUF1648" evidence="2">
    <location>
        <begin position="12"/>
        <end position="53"/>
    </location>
</feature>
<dbReference type="Pfam" id="PF07853">
    <property type="entry name" value="DUF1648"/>
    <property type="match status" value="1"/>
</dbReference>
<reference evidence="3" key="2">
    <citation type="submission" date="2021-04" db="EMBL/GenBank/DDBJ databases">
        <authorList>
            <person name="Gilroy R."/>
        </authorList>
    </citation>
    <scope>NUCLEOTIDE SEQUENCE</scope>
    <source>
        <strain evidence="3">CHK188-11489</strain>
    </source>
</reference>
<feature type="transmembrane region" description="Helical" evidence="1">
    <location>
        <begin position="114"/>
        <end position="133"/>
    </location>
</feature>
<evidence type="ECO:0000313" key="4">
    <source>
        <dbReference type="Proteomes" id="UP000824105"/>
    </source>
</evidence>
<keyword evidence="1" id="KW-0472">Membrane</keyword>
<name>A0A9D2FK37_9FIRM</name>
<dbReference type="PANTHER" id="PTHR37810">
    <property type="entry name" value="IMMUNITY PROTEIN SDPI"/>
    <property type="match status" value="1"/>
</dbReference>
<organism evidence="3 4">
    <name type="scientific">Candidatus Gemmiger avistercoris</name>
    <dbReference type="NCBI Taxonomy" id="2838606"/>
    <lineage>
        <taxon>Bacteria</taxon>
        <taxon>Bacillati</taxon>
        <taxon>Bacillota</taxon>
        <taxon>Clostridia</taxon>
        <taxon>Eubacteriales</taxon>
        <taxon>Gemmiger</taxon>
    </lineage>
</organism>
<keyword evidence="1" id="KW-0812">Transmembrane</keyword>
<feature type="transmembrane region" description="Helical" evidence="1">
    <location>
        <begin position="83"/>
        <end position="102"/>
    </location>
</feature>
<dbReference type="GO" id="GO:0009636">
    <property type="term" value="P:response to toxic substance"/>
    <property type="evidence" value="ECO:0007669"/>
    <property type="project" value="TreeGrafter"/>
</dbReference>
<dbReference type="InterPro" id="IPR012867">
    <property type="entry name" value="DUF1648"/>
</dbReference>
<dbReference type="InterPro" id="IPR025962">
    <property type="entry name" value="SdpI/YhfL"/>
</dbReference>
<dbReference type="Pfam" id="PF13630">
    <property type="entry name" value="SdpI"/>
    <property type="match status" value="1"/>
</dbReference>
<dbReference type="InterPro" id="IPR026272">
    <property type="entry name" value="SdpI"/>
</dbReference>
<dbReference type="EMBL" id="DXBF01000053">
    <property type="protein sequence ID" value="HIZ62283.1"/>
    <property type="molecule type" value="Genomic_DNA"/>
</dbReference>
<evidence type="ECO:0000259" key="2">
    <source>
        <dbReference type="Pfam" id="PF07853"/>
    </source>
</evidence>
<protein>
    <submittedName>
        <fullName evidence="3">SdpI family protein</fullName>
    </submittedName>
</protein>
<dbReference type="Proteomes" id="UP000824105">
    <property type="component" value="Unassembled WGS sequence"/>
</dbReference>
<keyword evidence="1" id="KW-1133">Transmembrane helix</keyword>
<comment type="caution">
    <text evidence="3">The sequence shown here is derived from an EMBL/GenBank/DDBJ whole genome shotgun (WGS) entry which is preliminary data.</text>
</comment>
<sequence>MKNKKLLFLMGLLCLVNLAGHLYLYPSLPDTVPIHWGFDGQPDGWGGKSSILFTASLPFAMLLLFAVLPRMDPKGKNFQRFQPVYRIFLILLTVFMCGVSWLSELTVYNVLPSGGSLVNALVMGGLGLVLLVLGNYMPRIKQNYTFGCRTPWALNDEHNWNRTQRMGGIVFVVMGAVLLLVSVFATLLGETLTLALLLGALLGGSVWIYVYSYLVFIGKMK</sequence>
<dbReference type="PIRSF" id="PIRSF038959">
    <property type="entry name" value="SdpI"/>
    <property type="match status" value="1"/>
</dbReference>
<accession>A0A9D2FK37</accession>
<feature type="transmembrane region" description="Helical" evidence="1">
    <location>
        <begin position="51"/>
        <end position="71"/>
    </location>
</feature>
<feature type="transmembrane region" description="Helical" evidence="1">
    <location>
        <begin position="168"/>
        <end position="188"/>
    </location>
</feature>
<evidence type="ECO:0000313" key="3">
    <source>
        <dbReference type="EMBL" id="HIZ62283.1"/>
    </source>
</evidence>
<evidence type="ECO:0000256" key="1">
    <source>
        <dbReference type="SAM" id="Phobius"/>
    </source>
</evidence>
<proteinExistence type="predicted"/>
<dbReference type="AlphaFoldDB" id="A0A9D2FK37"/>
<gene>
    <name evidence="3" type="ORF">H9724_05895</name>
</gene>